<evidence type="ECO:0000313" key="5">
    <source>
        <dbReference type="EMBL" id="KAJ7742037.1"/>
    </source>
</evidence>
<keyword evidence="6" id="KW-1185">Reference proteome</keyword>
<feature type="domain" description="NmrA-like" evidence="4">
    <location>
        <begin position="5"/>
        <end position="292"/>
    </location>
</feature>
<dbReference type="InterPro" id="IPR036291">
    <property type="entry name" value="NAD(P)-bd_dom_sf"/>
</dbReference>
<accession>A0AAD7IFQ8</accession>
<protein>
    <submittedName>
        <fullName evidence="5">NmrA-family protein</fullName>
    </submittedName>
</protein>
<comment type="caution">
    <text evidence="5">The sequence shown here is derived from an EMBL/GenBank/DDBJ whole genome shotgun (WGS) entry which is preliminary data.</text>
</comment>
<proteinExistence type="inferred from homology"/>
<dbReference type="Proteomes" id="UP001215598">
    <property type="component" value="Unassembled WGS sequence"/>
</dbReference>
<organism evidence="5 6">
    <name type="scientific">Mycena metata</name>
    <dbReference type="NCBI Taxonomy" id="1033252"/>
    <lineage>
        <taxon>Eukaryota</taxon>
        <taxon>Fungi</taxon>
        <taxon>Dikarya</taxon>
        <taxon>Basidiomycota</taxon>
        <taxon>Agaricomycotina</taxon>
        <taxon>Agaricomycetes</taxon>
        <taxon>Agaricomycetidae</taxon>
        <taxon>Agaricales</taxon>
        <taxon>Marasmiineae</taxon>
        <taxon>Mycenaceae</taxon>
        <taxon>Mycena</taxon>
    </lineage>
</organism>
<dbReference type="InterPro" id="IPR051164">
    <property type="entry name" value="NmrA-like_oxidored"/>
</dbReference>
<evidence type="ECO:0000313" key="6">
    <source>
        <dbReference type="Proteomes" id="UP001215598"/>
    </source>
</evidence>
<name>A0AAD7IFQ8_9AGAR</name>
<evidence type="ECO:0000256" key="1">
    <source>
        <dbReference type="ARBA" id="ARBA00006328"/>
    </source>
</evidence>
<gene>
    <name evidence="5" type="ORF">B0H16DRAFT_1464212</name>
</gene>
<reference evidence="5" key="1">
    <citation type="submission" date="2023-03" db="EMBL/GenBank/DDBJ databases">
        <title>Massive genome expansion in bonnet fungi (Mycena s.s.) driven by repeated elements and novel gene families across ecological guilds.</title>
        <authorList>
            <consortium name="Lawrence Berkeley National Laboratory"/>
            <person name="Harder C.B."/>
            <person name="Miyauchi S."/>
            <person name="Viragh M."/>
            <person name="Kuo A."/>
            <person name="Thoen E."/>
            <person name="Andreopoulos B."/>
            <person name="Lu D."/>
            <person name="Skrede I."/>
            <person name="Drula E."/>
            <person name="Henrissat B."/>
            <person name="Morin E."/>
            <person name="Kohler A."/>
            <person name="Barry K."/>
            <person name="LaButti K."/>
            <person name="Morin E."/>
            <person name="Salamov A."/>
            <person name="Lipzen A."/>
            <person name="Mereny Z."/>
            <person name="Hegedus B."/>
            <person name="Baldrian P."/>
            <person name="Stursova M."/>
            <person name="Weitz H."/>
            <person name="Taylor A."/>
            <person name="Grigoriev I.V."/>
            <person name="Nagy L.G."/>
            <person name="Martin F."/>
            <person name="Kauserud H."/>
        </authorList>
    </citation>
    <scope>NUCLEOTIDE SEQUENCE</scope>
    <source>
        <strain evidence="5">CBHHK182m</strain>
    </source>
</reference>
<dbReference type="Pfam" id="PF05368">
    <property type="entry name" value="NmrA"/>
    <property type="match status" value="1"/>
</dbReference>
<keyword evidence="3" id="KW-0732">Signal</keyword>
<dbReference type="SUPFAM" id="SSF51735">
    <property type="entry name" value="NAD(P)-binding Rossmann-fold domains"/>
    <property type="match status" value="1"/>
</dbReference>
<dbReference type="Gene3D" id="3.90.25.10">
    <property type="entry name" value="UDP-galactose 4-epimerase, domain 1"/>
    <property type="match status" value="1"/>
</dbReference>
<feature type="chain" id="PRO_5042247480" evidence="3">
    <location>
        <begin position="19"/>
        <end position="376"/>
    </location>
</feature>
<evidence type="ECO:0000256" key="3">
    <source>
        <dbReference type="SAM" id="SignalP"/>
    </source>
</evidence>
<evidence type="ECO:0000256" key="2">
    <source>
        <dbReference type="ARBA" id="ARBA00022857"/>
    </source>
</evidence>
<dbReference type="GO" id="GO:0005634">
    <property type="term" value="C:nucleus"/>
    <property type="evidence" value="ECO:0007669"/>
    <property type="project" value="TreeGrafter"/>
</dbReference>
<dbReference type="PANTHER" id="PTHR42748">
    <property type="entry name" value="NITROGEN METABOLITE REPRESSION PROTEIN NMRA FAMILY MEMBER"/>
    <property type="match status" value="1"/>
</dbReference>
<sequence>MSTSTKLILVLGATGAQGQAVIDALLAPISGSNSPSPYSVRALTRDPASPAAQELTLRGVECVQGGLNLTETGSFTNFDAVAKALEGAYGVWVNTDGFTVGDMVETYAGMRIFELAKCIPTLRHLVWSNLPYLYKESGFNPKYNASHMSGKGRVADWLQAQPSVVADDALSWSIVTSSPYMDMLKGGAFTPLNVRADGTVVFAAPIGLGRVPMIALKDLGWWARWTFDHRAETSARDLGVTSELVDWDHLAQTFTKVTGKPAVAKRLNLEEYWSLFSEDNIAEPIANARMRGDGSATIKENMSAAWRVMRDELFLLNKGSGAIDLEWIHSVHPGTYTLERWIRETGYMGVGEKPVLKNARDGKRNWGLNVERAALL</sequence>
<dbReference type="EMBL" id="JARKIB010000096">
    <property type="protein sequence ID" value="KAJ7742037.1"/>
    <property type="molecule type" value="Genomic_DNA"/>
</dbReference>
<feature type="signal peptide" evidence="3">
    <location>
        <begin position="1"/>
        <end position="18"/>
    </location>
</feature>
<dbReference type="PANTHER" id="PTHR42748:SF14">
    <property type="entry name" value="SNOAL-LIKE DOMAIN-CONTAINING PROTEIN"/>
    <property type="match status" value="1"/>
</dbReference>
<comment type="similarity">
    <text evidence="1">Belongs to the NmrA-type oxidoreductase family.</text>
</comment>
<evidence type="ECO:0000259" key="4">
    <source>
        <dbReference type="Pfam" id="PF05368"/>
    </source>
</evidence>
<dbReference type="Gene3D" id="3.40.50.720">
    <property type="entry name" value="NAD(P)-binding Rossmann-like Domain"/>
    <property type="match status" value="1"/>
</dbReference>
<keyword evidence="2" id="KW-0521">NADP</keyword>
<dbReference type="AlphaFoldDB" id="A0AAD7IFQ8"/>
<dbReference type="InterPro" id="IPR008030">
    <property type="entry name" value="NmrA-like"/>
</dbReference>